<evidence type="ECO:0000313" key="5">
    <source>
        <dbReference type="EMBL" id="EET85068.1"/>
    </source>
</evidence>
<keyword evidence="2" id="KW-0680">Restriction system</keyword>
<name>C6Q0B3_9CLOT</name>
<dbReference type="KEGG" id="cck:Ccar_11950"/>
<proteinExistence type="inferred from homology"/>
<dbReference type="SUPFAM" id="SSF116734">
    <property type="entry name" value="DNA methylase specificity domain"/>
    <property type="match status" value="1"/>
</dbReference>
<evidence type="ECO:0000256" key="3">
    <source>
        <dbReference type="ARBA" id="ARBA00023125"/>
    </source>
</evidence>
<dbReference type="GO" id="GO:0003677">
    <property type="term" value="F:DNA binding"/>
    <property type="evidence" value="ECO:0007669"/>
    <property type="project" value="UniProtKB-KW"/>
</dbReference>
<protein>
    <submittedName>
        <fullName evidence="5">Restriction modification system DNA specificity domain protein</fullName>
    </submittedName>
</protein>
<reference evidence="5 6" key="1">
    <citation type="submission" date="2009-06" db="EMBL/GenBank/DDBJ databases">
        <title>The draft genome of Clostridium carboxidivorans P7.</title>
        <authorList>
            <consortium name="US DOE Joint Genome Institute (JGI-PGF)"/>
            <person name="Lucas S."/>
            <person name="Copeland A."/>
            <person name="Lapidus A."/>
            <person name="Glavina del Rio T."/>
            <person name="Tice H."/>
            <person name="Bruce D."/>
            <person name="Goodwin L."/>
            <person name="Pitluck S."/>
            <person name="Larimer F."/>
            <person name="Land M.L."/>
            <person name="Hauser L."/>
            <person name="Hemme C.L."/>
        </authorList>
    </citation>
    <scope>NUCLEOTIDE SEQUENCE [LARGE SCALE GENOMIC DNA]</scope>
    <source>
        <strain evidence="5 6">P7</strain>
    </source>
</reference>
<evidence type="ECO:0000256" key="2">
    <source>
        <dbReference type="ARBA" id="ARBA00022747"/>
    </source>
</evidence>
<comment type="similarity">
    <text evidence="1">Belongs to the type-I restriction system S methylase family.</text>
</comment>
<dbReference type="GO" id="GO:0009307">
    <property type="term" value="P:DNA restriction-modification system"/>
    <property type="evidence" value="ECO:0007669"/>
    <property type="project" value="UniProtKB-KW"/>
</dbReference>
<dbReference type="RefSeq" id="WP_007063365.1">
    <property type="nucleotide sequence ID" value="NZ_ACVI01000111.1"/>
</dbReference>
<evidence type="ECO:0000256" key="1">
    <source>
        <dbReference type="ARBA" id="ARBA00010923"/>
    </source>
</evidence>
<dbReference type="Gene3D" id="3.90.220.20">
    <property type="entry name" value="DNA methylase specificity domains"/>
    <property type="match status" value="1"/>
</dbReference>
<keyword evidence="3" id="KW-0238">DNA-binding</keyword>
<evidence type="ECO:0000259" key="4">
    <source>
        <dbReference type="Pfam" id="PF01420"/>
    </source>
</evidence>
<sequence>MFGDLSKNNKGWEEVELSNVCSVIHRYPTFYGMDYIEEGTPVIRIGNILSDGILENNMENYVFVYDDVNKDFPLTTIELGDILMAVRGDGSAAKRIGLVTTEKLIGANISPNLLRIKAKENVVNNVYLFWYLISDVGQRRLDAYVNKTAKKNIAAKDIKKVVTPVPLIELQNQFADFVNQVDKLKFKMQRV</sequence>
<dbReference type="EMBL" id="ACVI01000111">
    <property type="protein sequence ID" value="EET85068.1"/>
    <property type="molecule type" value="Genomic_DNA"/>
</dbReference>
<dbReference type="AlphaFoldDB" id="C6Q0B3"/>
<dbReference type="InterPro" id="IPR000055">
    <property type="entry name" value="Restrct_endonuc_typeI_TRD"/>
</dbReference>
<evidence type="ECO:0000313" key="6">
    <source>
        <dbReference type="Proteomes" id="UP000004198"/>
    </source>
</evidence>
<dbReference type="InterPro" id="IPR052021">
    <property type="entry name" value="Type-I_RS_S_subunit"/>
</dbReference>
<gene>
    <name evidence="5" type="ORF">CcarbDRAFT_4480</name>
</gene>
<feature type="domain" description="Type I restriction modification DNA specificity" evidence="4">
    <location>
        <begin position="9"/>
        <end position="185"/>
    </location>
</feature>
<accession>C6Q0B3</accession>
<dbReference type="STRING" id="536227.Ccar_11950"/>
<dbReference type="PANTHER" id="PTHR30408">
    <property type="entry name" value="TYPE-1 RESTRICTION ENZYME ECOKI SPECIFICITY PROTEIN"/>
    <property type="match status" value="1"/>
</dbReference>
<comment type="caution">
    <text evidence="5">The sequence shown here is derived from an EMBL/GenBank/DDBJ whole genome shotgun (WGS) entry which is preliminary data.</text>
</comment>
<keyword evidence="6" id="KW-1185">Reference proteome</keyword>
<organism evidence="5 6">
    <name type="scientific">Clostridium carboxidivorans P7</name>
    <dbReference type="NCBI Taxonomy" id="536227"/>
    <lineage>
        <taxon>Bacteria</taxon>
        <taxon>Bacillati</taxon>
        <taxon>Bacillota</taxon>
        <taxon>Clostridia</taxon>
        <taxon>Eubacteriales</taxon>
        <taxon>Clostridiaceae</taxon>
        <taxon>Clostridium</taxon>
    </lineage>
</organism>
<dbReference type="PATRIC" id="fig|536227.13.peg.2505"/>
<dbReference type="eggNOG" id="COG0732">
    <property type="taxonomic scope" value="Bacteria"/>
</dbReference>
<dbReference type="InterPro" id="IPR044946">
    <property type="entry name" value="Restrct_endonuc_typeI_TRD_sf"/>
</dbReference>
<dbReference type="PANTHER" id="PTHR30408:SF12">
    <property type="entry name" value="TYPE I RESTRICTION ENZYME MJAVIII SPECIFICITY SUBUNIT"/>
    <property type="match status" value="1"/>
</dbReference>
<dbReference type="OrthoDB" id="9811611at2"/>
<dbReference type="Pfam" id="PF01420">
    <property type="entry name" value="Methylase_S"/>
    <property type="match status" value="1"/>
</dbReference>
<dbReference type="Proteomes" id="UP000004198">
    <property type="component" value="Unassembled WGS sequence"/>
</dbReference>